<feature type="transmembrane region" description="Helical" evidence="7">
    <location>
        <begin position="603"/>
        <end position="626"/>
    </location>
</feature>
<dbReference type="InterPro" id="IPR036259">
    <property type="entry name" value="MFS_trans_sf"/>
</dbReference>
<comment type="subcellular location">
    <subcellularLocation>
        <location evidence="1">Membrane</location>
        <topology evidence="1">Multi-pass membrane protein</topology>
    </subcellularLocation>
</comment>
<protein>
    <recommendedName>
        <fullName evidence="7">Transmembrane 9 superfamily member</fullName>
    </recommendedName>
</protein>
<feature type="transmembrane region" description="Helical" evidence="7">
    <location>
        <begin position="412"/>
        <end position="431"/>
    </location>
</feature>
<dbReference type="AlphaFoldDB" id="A0A7S4IZI2"/>
<keyword evidence="3 7" id="KW-0812">Transmembrane</keyword>
<feature type="transmembrane region" description="Helical" evidence="7">
    <location>
        <begin position="312"/>
        <end position="334"/>
    </location>
</feature>
<evidence type="ECO:0000256" key="8">
    <source>
        <dbReference type="SAM" id="MobiDB-lite"/>
    </source>
</evidence>
<dbReference type="GO" id="GO:0016020">
    <property type="term" value="C:membrane"/>
    <property type="evidence" value="ECO:0007669"/>
    <property type="project" value="UniProtKB-SubCell"/>
</dbReference>
<feature type="compositionally biased region" description="Acidic residues" evidence="8">
    <location>
        <begin position="216"/>
        <end position="232"/>
    </location>
</feature>
<feature type="transmembrane region" description="Helical" evidence="7">
    <location>
        <begin position="569"/>
        <end position="591"/>
    </location>
</feature>
<evidence type="ECO:0000256" key="2">
    <source>
        <dbReference type="ARBA" id="ARBA00005227"/>
    </source>
</evidence>
<gene>
    <name evidence="9" type="ORF">OAUR00152_LOCUS17932</name>
</gene>
<evidence type="ECO:0000313" key="9">
    <source>
        <dbReference type="EMBL" id="CAE2244398.1"/>
    </source>
</evidence>
<dbReference type="InterPro" id="IPR004240">
    <property type="entry name" value="EMP70"/>
</dbReference>
<accession>A0A7S4IZI2</accession>
<dbReference type="PANTHER" id="PTHR10766">
    <property type="entry name" value="TRANSMEMBRANE 9 SUPERFAMILY PROTEIN"/>
    <property type="match status" value="1"/>
</dbReference>
<dbReference type="PANTHER" id="PTHR10766:SF111">
    <property type="entry name" value="TRANSMEMBRANE 9 SUPERFAMILY MEMBER 2"/>
    <property type="match status" value="1"/>
</dbReference>
<feature type="transmembrane region" description="Helical" evidence="7">
    <location>
        <begin position="378"/>
        <end position="406"/>
    </location>
</feature>
<evidence type="ECO:0000256" key="5">
    <source>
        <dbReference type="ARBA" id="ARBA00022989"/>
    </source>
</evidence>
<reference evidence="9" key="1">
    <citation type="submission" date="2021-01" db="EMBL/GenBank/DDBJ databases">
        <authorList>
            <person name="Corre E."/>
            <person name="Pelletier E."/>
            <person name="Niang G."/>
            <person name="Scheremetjew M."/>
            <person name="Finn R."/>
            <person name="Kale V."/>
            <person name="Holt S."/>
            <person name="Cochrane G."/>
            <person name="Meng A."/>
            <person name="Brown T."/>
            <person name="Cohen L."/>
        </authorList>
    </citation>
    <scope>NUCLEOTIDE SEQUENCE</scope>
    <source>
        <strain evidence="9">Isolate 1302-5</strain>
    </source>
</reference>
<keyword evidence="4 7" id="KW-0732">Signal</keyword>
<feature type="region of interest" description="Disordered" evidence="8">
    <location>
        <begin position="214"/>
        <end position="233"/>
    </location>
</feature>
<dbReference type="EMBL" id="HBKQ01026492">
    <property type="protein sequence ID" value="CAE2244398.1"/>
    <property type="molecule type" value="Transcribed_RNA"/>
</dbReference>
<evidence type="ECO:0000256" key="1">
    <source>
        <dbReference type="ARBA" id="ARBA00004141"/>
    </source>
</evidence>
<name>A0A7S4IZI2_9STRA</name>
<evidence type="ECO:0000256" key="6">
    <source>
        <dbReference type="ARBA" id="ARBA00023136"/>
    </source>
</evidence>
<feature type="transmembrane region" description="Helical" evidence="7">
    <location>
        <begin position="531"/>
        <end position="557"/>
    </location>
</feature>
<feature type="chain" id="PRO_5031610340" description="Transmembrane 9 superfamily member" evidence="7">
    <location>
        <begin position="29"/>
        <end position="677"/>
    </location>
</feature>
<evidence type="ECO:0000256" key="4">
    <source>
        <dbReference type="ARBA" id="ARBA00022729"/>
    </source>
</evidence>
<keyword evidence="5 7" id="KW-1133">Transmembrane helix</keyword>
<evidence type="ECO:0000256" key="7">
    <source>
        <dbReference type="RuleBase" id="RU363079"/>
    </source>
</evidence>
<dbReference type="GO" id="GO:0072657">
    <property type="term" value="P:protein localization to membrane"/>
    <property type="evidence" value="ECO:0007669"/>
    <property type="project" value="TreeGrafter"/>
</dbReference>
<feature type="transmembrane region" description="Helical" evidence="7">
    <location>
        <begin position="485"/>
        <end position="508"/>
    </location>
</feature>
<evidence type="ECO:0000256" key="3">
    <source>
        <dbReference type="ARBA" id="ARBA00022692"/>
    </source>
</evidence>
<feature type="transmembrane region" description="Helical" evidence="7">
    <location>
        <begin position="451"/>
        <end position="473"/>
    </location>
</feature>
<feature type="transmembrane region" description="Helical" evidence="7">
    <location>
        <begin position="638"/>
        <end position="666"/>
    </location>
</feature>
<comment type="similarity">
    <text evidence="2 7">Belongs to the nonaspanin (TM9SF) (TC 9.A.2) family.</text>
</comment>
<dbReference type="Pfam" id="PF02990">
    <property type="entry name" value="EMP70"/>
    <property type="match status" value="1"/>
</dbReference>
<proteinExistence type="inferred from homology"/>
<organism evidence="9">
    <name type="scientific">Odontella aurita</name>
    <dbReference type="NCBI Taxonomy" id="265563"/>
    <lineage>
        <taxon>Eukaryota</taxon>
        <taxon>Sar</taxon>
        <taxon>Stramenopiles</taxon>
        <taxon>Ochrophyta</taxon>
        <taxon>Bacillariophyta</taxon>
        <taxon>Mediophyceae</taxon>
        <taxon>Biddulphiophycidae</taxon>
        <taxon>Eupodiscales</taxon>
        <taxon>Odontellaceae</taxon>
        <taxon>Odontella</taxon>
    </lineage>
</organism>
<keyword evidence="6 7" id="KW-0472">Membrane</keyword>
<feature type="signal peptide" evidence="7">
    <location>
        <begin position="1"/>
        <end position="28"/>
    </location>
</feature>
<dbReference type="SUPFAM" id="SSF103473">
    <property type="entry name" value="MFS general substrate transporter"/>
    <property type="match status" value="1"/>
</dbReference>
<dbReference type="GO" id="GO:0005737">
    <property type="term" value="C:cytoplasm"/>
    <property type="evidence" value="ECO:0007669"/>
    <property type="project" value="UniProtKB-ARBA"/>
</dbReference>
<sequence>MTMVARSIPGAAAVCVSALLMGGRQATAFYLPGVNPQSFSEGDPVKLKVNKMTSQKTLMPVDYYRLPFCQPEGGPKMDNENLGEFLAGDRIESTPYRLKMKTDMYCEQVCITNLGRAEQKGVSPNKVVRSIRKNYHNNWIVDNLSAASKMEDDKTITTRYWQGFPVGFVATDTQKAYVYNHVNLEIQYHKVETEVDKFRIVRFMVEPFSIQHDFEPAEDDDDDDKTGDEEAEPQFRVADISNPIRSCDKQIREKKHTEYDMVYSRNRQPQIASGKVLFTYDVVWKENTELHWASRWDVYLSMDDAIPAKVHWLSIANSLVIVFVLSAMIAAILVRNLRRDYARYNKLATDEEKAEDLEEFGWKLVHADVFRPPSFSPLLMAVSCGTGMQLLCMSVLTILFAAMGFLSPANRGALLMAQLLLYVLMGSVSGYTTARMYKTFKGKSWQKATTLAALGFPGVAFAIFFVLDMLALSQGSSDAVPVTTMIVLLVLWFGISTPLVFFGAYFGYKQDAIEFPVNTSNIPRQIPDQPWFMGIPFTLLVGGILPFGACFVELYFILSSVWMDQYYYVFGFLLLVFIILLVTCAEITVLFTYFQLCGENYHWWWRSFCTSGSTAIYVFCYSFVYFKQLEANNFATYMLYFGYMGLASLGLFLMTGAVGVFSALWFNKAIYSSIKID</sequence>